<proteinExistence type="predicted"/>
<reference evidence="1" key="1">
    <citation type="submission" date="2022-04" db="EMBL/GenBank/DDBJ databases">
        <title>Genome of the entomopathogenic fungus Entomophthora muscae.</title>
        <authorList>
            <person name="Elya C."/>
            <person name="Lovett B.R."/>
            <person name="Lee E."/>
            <person name="Macias A.M."/>
            <person name="Hajek A.E."/>
            <person name="De Bivort B.L."/>
            <person name="Kasson M.T."/>
            <person name="De Fine Licht H.H."/>
            <person name="Stajich J.E."/>
        </authorList>
    </citation>
    <scope>NUCLEOTIDE SEQUENCE</scope>
    <source>
        <strain evidence="1">Berkeley</strain>
    </source>
</reference>
<organism evidence="1 2">
    <name type="scientific">Entomophthora muscae</name>
    <dbReference type="NCBI Taxonomy" id="34485"/>
    <lineage>
        <taxon>Eukaryota</taxon>
        <taxon>Fungi</taxon>
        <taxon>Fungi incertae sedis</taxon>
        <taxon>Zoopagomycota</taxon>
        <taxon>Entomophthoromycotina</taxon>
        <taxon>Entomophthoromycetes</taxon>
        <taxon>Entomophthorales</taxon>
        <taxon>Entomophthoraceae</taxon>
        <taxon>Entomophthora</taxon>
    </lineage>
</organism>
<gene>
    <name evidence="1" type="ORF">DSO57_1008436</name>
</gene>
<evidence type="ECO:0000313" key="2">
    <source>
        <dbReference type="Proteomes" id="UP001165960"/>
    </source>
</evidence>
<keyword evidence="2" id="KW-1185">Reference proteome</keyword>
<name>A0ACC2T7E1_9FUNG</name>
<dbReference type="EMBL" id="QTSX02003576">
    <property type="protein sequence ID" value="KAJ9070395.1"/>
    <property type="molecule type" value="Genomic_DNA"/>
</dbReference>
<evidence type="ECO:0000313" key="1">
    <source>
        <dbReference type="EMBL" id="KAJ9070395.1"/>
    </source>
</evidence>
<sequence>MEQINIATTKKPNNQVTAVEDAKMLHKGILELFDHYQNIEKEIKEFHLDNTLLYRDLKTLRSQLREDQRSIQAHTEIPEAQKATNEVLSMRLDNYNCKILALEE</sequence>
<comment type="caution">
    <text evidence="1">The sequence shown here is derived from an EMBL/GenBank/DDBJ whole genome shotgun (WGS) entry which is preliminary data.</text>
</comment>
<dbReference type="Proteomes" id="UP001165960">
    <property type="component" value="Unassembled WGS sequence"/>
</dbReference>
<accession>A0ACC2T7E1</accession>
<protein>
    <submittedName>
        <fullName evidence="1">Uncharacterized protein</fullName>
    </submittedName>
</protein>